<dbReference type="AlphaFoldDB" id="A0A1F5YUV7"/>
<dbReference type="Pfam" id="PF18912">
    <property type="entry name" value="DZR_2"/>
    <property type="match status" value="1"/>
</dbReference>
<dbReference type="InterPro" id="IPR000836">
    <property type="entry name" value="PRTase_dom"/>
</dbReference>
<dbReference type="Gene3D" id="3.40.50.2020">
    <property type="match status" value="1"/>
</dbReference>
<comment type="similarity">
    <text evidence="1">Belongs to the ComF/GntX family.</text>
</comment>
<name>A0A1F5YUV7_9BACT</name>
<dbReference type="InterPro" id="IPR029057">
    <property type="entry name" value="PRTase-like"/>
</dbReference>
<organism evidence="3 4">
    <name type="scientific">Candidatus Gottesmanbacteria bacterium RBG_16_37_8</name>
    <dbReference type="NCBI Taxonomy" id="1798371"/>
    <lineage>
        <taxon>Bacteria</taxon>
        <taxon>Candidatus Gottesmaniibacteriota</taxon>
    </lineage>
</organism>
<sequence>MPLLSLFFPRRCVSCGKIGRYFCKKCSRNISFINYLFCPVCRHPSMDGTTHARCRNRFSLDGLFVSANYRGPVKKALRLMKYQYVSDLTSELTDLLFTSAPSFLKNLDFLIPVPLHPKREKDRGFNQSFLIAKLLGKKLNIPVRKNLLQRIKATKPQFGLKVGERNLNIRGAFNLINPEVVRHKKIGLVDDVATTFFTLKECAKELKIAQAKSVWAIVLAHGN</sequence>
<proteinExistence type="inferred from homology"/>
<dbReference type="PANTHER" id="PTHR47505">
    <property type="entry name" value="DNA UTILIZATION PROTEIN YHGH"/>
    <property type="match status" value="1"/>
</dbReference>
<evidence type="ECO:0000313" key="4">
    <source>
        <dbReference type="Proteomes" id="UP000176665"/>
    </source>
</evidence>
<evidence type="ECO:0000259" key="2">
    <source>
        <dbReference type="Pfam" id="PF18912"/>
    </source>
</evidence>
<dbReference type="InterPro" id="IPR044005">
    <property type="entry name" value="DZR_2"/>
</dbReference>
<dbReference type="Proteomes" id="UP000176665">
    <property type="component" value="Unassembled WGS sequence"/>
</dbReference>
<gene>
    <name evidence="3" type="ORF">A2W14_05790</name>
</gene>
<protein>
    <recommendedName>
        <fullName evidence="2">Double zinc ribbon domain-containing protein</fullName>
    </recommendedName>
</protein>
<dbReference type="InterPro" id="IPR051910">
    <property type="entry name" value="ComF/GntX_DNA_util-trans"/>
</dbReference>
<feature type="domain" description="Double zinc ribbon" evidence="2">
    <location>
        <begin position="3"/>
        <end position="54"/>
    </location>
</feature>
<comment type="caution">
    <text evidence="3">The sequence shown here is derived from an EMBL/GenBank/DDBJ whole genome shotgun (WGS) entry which is preliminary data.</text>
</comment>
<dbReference type="CDD" id="cd06223">
    <property type="entry name" value="PRTases_typeI"/>
    <property type="match status" value="1"/>
</dbReference>
<dbReference type="STRING" id="1798371.A2W14_05790"/>
<evidence type="ECO:0000313" key="3">
    <source>
        <dbReference type="EMBL" id="OGG03949.1"/>
    </source>
</evidence>
<evidence type="ECO:0000256" key="1">
    <source>
        <dbReference type="ARBA" id="ARBA00008007"/>
    </source>
</evidence>
<accession>A0A1F5YUV7</accession>
<dbReference type="PANTHER" id="PTHR47505:SF1">
    <property type="entry name" value="DNA UTILIZATION PROTEIN YHGH"/>
    <property type="match status" value="1"/>
</dbReference>
<dbReference type="SUPFAM" id="SSF53271">
    <property type="entry name" value="PRTase-like"/>
    <property type="match status" value="1"/>
</dbReference>
<reference evidence="3 4" key="1">
    <citation type="journal article" date="2016" name="Nat. Commun.">
        <title>Thousands of microbial genomes shed light on interconnected biogeochemical processes in an aquifer system.</title>
        <authorList>
            <person name="Anantharaman K."/>
            <person name="Brown C.T."/>
            <person name="Hug L.A."/>
            <person name="Sharon I."/>
            <person name="Castelle C.J."/>
            <person name="Probst A.J."/>
            <person name="Thomas B.C."/>
            <person name="Singh A."/>
            <person name="Wilkins M.J."/>
            <person name="Karaoz U."/>
            <person name="Brodie E.L."/>
            <person name="Williams K.H."/>
            <person name="Hubbard S.S."/>
            <person name="Banfield J.F."/>
        </authorList>
    </citation>
    <scope>NUCLEOTIDE SEQUENCE [LARGE SCALE GENOMIC DNA]</scope>
</reference>
<dbReference type="EMBL" id="MFJA01000011">
    <property type="protein sequence ID" value="OGG03949.1"/>
    <property type="molecule type" value="Genomic_DNA"/>
</dbReference>